<evidence type="ECO:0000313" key="3">
    <source>
        <dbReference type="Proteomes" id="UP000178912"/>
    </source>
</evidence>
<proteinExistence type="predicted"/>
<dbReference type="Proteomes" id="UP000178912">
    <property type="component" value="Unassembled WGS sequence"/>
</dbReference>
<feature type="compositionally biased region" description="Polar residues" evidence="1">
    <location>
        <begin position="67"/>
        <end position="87"/>
    </location>
</feature>
<evidence type="ECO:0000313" key="2">
    <source>
        <dbReference type="EMBL" id="CZS96268.1"/>
    </source>
</evidence>
<dbReference type="EMBL" id="FJUX01000026">
    <property type="protein sequence ID" value="CZS96268.1"/>
    <property type="molecule type" value="Genomic_DNA"/>
</dbReference>
<gene>
    <name evidence="2" type="ORF">RAG0_05652</name>
</gene>
<keyword evidence="3" id="KW-1185">Reference proteome</keyword>
<feature type="region of interest" description="Disordered" evidence="1">
    <location>
        <begin position="67"/>
        <end position="91"/>
    </location>
</feature>
<accession>A0A1E1KE03</accession>
<organism evidence="2 3">
    <name type="scientific">Rhynchosporium agropyri</name>
    <dbReference type="NCBI Taxonomy" id="914238"/>
    <lineage>
        <taxon>Eukaryota</taxon>
        <taxon>Fungi</taxon>
        <taxon>Dikarya</taxon>
        <taxon>Ascomycota</taxon>
        <taxon>Pezizomycotina</taxon>
        <taxon>Leotiomycetes</taxon>
        <taxon>Helotiales</taxon>
        <taxon>Ploettnerulaceae</taxon>
        <taxon>Rhynchosporium</taxon>
    </lineage>
</organism>
<evidence type="ECO:0000256" key="1">
    <source>
        <dbReference type="SAM" id="MobiDB-lite"/>
    </source>
</evidence>
<dbReference type="OrthoDB" id="4670414at2759"/>
<sequence length="300" mass="33116">MSKEKATYITYNAGVDAKHLHLGNLVHDFKNPSFYEPHIEKAYPDIQDSPPDWAELTQLGNYALTLGTGSEQGHAANNPSPKSTDQSGQERYRVAAAEKTTKISIKDPEEFFEEITLSSPSAKNWLASHLSAAESLSKGKSQSATKPEIWMLTGLILMQHATWTSLSSKDPGFIAGQKAPFDPSGVSNLRRLSISENVKPTIGFRASEGEEKKSVNGAIIHETGKYPGTRAWAAQWQKIEFQVGGNEKWMEGVKRLLKLKEGVAMVRVNEDVYAEDGEGKGNRVELNDAYWEAFIDATDD</sequence>
<name>A0A1E1KE03_9HELO</name>
<reference evidence="3" key="1">
    <citation type="submission" date="2016-03" db="EMBL/GenBank/DDBJ databases">
        <authorList>
            <person name="Guldener U."/>
        </authorList>
    </citation>
    <scope>NUCLEOTIDE SEQUENCE [LARGE SCALE GENOMIC DNA]</scope>
    <source>
        <strain evidence="3">04CH-RAC-A.6.1</strain>
    </source>
</reference>
<dbReference type="AlphaFoldDB" id="A0A1E1KE03"/>
<protein>
    <submittedName>
        <fullName evidence="2">Uncharacterized protein</fullName>
    </submittedName>
</protein>